<evidence type="ECO:0000313" key="5">
    <source>
        <dbReference type="EMBL" id="VDC49709.1"/>
    </source>
</evidence>
<reference evidence="4 7" key="2">
    <citation type="submission" date="2020-01" db="EMBL/GenBank/DDBJ databases">
        <authorList>
            <person name="Wang S."/>
        </authorList>
    </citation>
    <scope>NUCLEOTIDE SEQUENCE [LARGE SCALE GENOMIC DNA]</scope>
    <source>
        <strain evidence="4 7">D151-2-6</strain>
    </source>
</reference>
<evidence type="ECO:0000256" key="2">
    <source>
        <dbReference type="SAM" id="SignalP"/>
    </source>
</evidence>
<dbReference type="AlphaFoldDB" id="A0A6G7EE96"/>
<reference evidence="3 8" key="3">
    <citation type="submission" date="2020-08" db="EMBL/GenBank/DDBJ databases">
        <title>Genomic Encyclopedia of Type Strains, Phase IV (KMG-IV): sequencing the most valuable type-strain genomes for metagenomic binning, comparative biology and taxonomic classification.</title>
        <authorList>
            <person name="Goeker M."/>
        </authorList>
    </citation>
    <scope>NUCLEOTIDE SEQUENCE [LARGE SCALE GENOMIC DNA]</scope>
    <source>
        <strain evidence="3 8">DSM 14878</strain>
    </source>
</reference>
<dbReference type="EMBL" id="UXHF01000021">
    <property type="protein sequence ID" value="VDC49709.1"/>
    <property type="molecule type" value="Genomic_DNA"/>
</dbReference>
<feature type="compositionally biased region" description="Pro residues" evidence="1">
    <location>
        <begin position="61"/>
        <end position="70"/>
    </location>
</feature>
<evidence type="ECO:0000313" key="4">
    <source>
        <dbReference type="EMBL" id="QIH71961.1"/>
    </source>
</evidence>
<reference evidence="5 6" key="1">
    <citation type="submission" date="2018-11" db="EMBL/GenBank/DDBJ databases">
        <authorList>
            <person name="Peiro R."/>
            <person name="Begona"/>
            <person name="Cbmso G."/>
            <person name="Lopez M."/>
            <person name="Gonzalez S."/>
            <person name="Sacristan E."/>
            <person name="Castillo E."/>
        </authorList>
    </citation>
    <scope>NUCLEOTIDE SEQUENCE [LARGE SCALE GENOMIC DNA]</scope>
    <source>
        <strain evidence="5">Brev_genome</strain>
    </source>
</reference>
<feature type="compositionally biased region" description="Low complexity" evidence="1">
    <location>
        <begin position="34"/>
        <end position="60"/>
    </location>
</feature>
<sequence length="89" mass="9442">MRRSIFVLTATALGALVLAGCDDYQSRSQDDYADAPPVEEQAPAAEDSAEPVVAPEVTDPAPAPAPAPLPPEERTSEQSVQPESETLFY</sequence>
<accession>A0A6G7EE96</accession>
<evidence type="ECO:0000313" key="6">
    <source>
        <dbReference type="Proteomes" id="UP000289220"/>
    </source>
</evidence>
<keyword evidence="3" id="KW-0449">Lipoprotein</keyword>
<gene>
    <name evidence="5" type="ORF">BREV_BREV_01355</name>
    <name evidence="3" type="ORF">GGR11_001251</name>
    <name evidence="4" type="ORF">GYM46_02645</name>
</gene>
<keyword evidence="6" id="KW-1185">Reference proteome</keyword>
<dbReference type="KEGG" id="bmed:GYM46_02645"/>
<dbReference type="EMBL" id="JACIDA010000001">
    <property type="protein sequence ID" value="MBB3871737.1"/>
    <property type="molecule type" value="Genomic_DNA"/>
</dbReference>
<feature type="signal peptide" evidence="2">
    <location>
        <begin position="1"/>
        <end position="19"/>
    </location>
</feature>
<feature type="compositionally biased region" description="Polar residues" evidence="1">
    <location>
        <begin position="77"/>
        <end position="89"/>
    </location>
</feature>
<dbReference type="EMBL" id="CP048751">
    <property type="protein sequence ID" value="QIH71961.1"/>
    <property type="molecule type" value="Genomic_DNA"/>
</dbReference>
<evidence type="ECO:0000313" key="8">
    <source>
        <dbReference type="Proteomes" id="UP000532936"/>
    </source>
</evidence>
<evidence type="ECO:0000256" key="1">
    <source>
        <dbReference type="SAM" id="MobiDB-lite"/>
    </source>
</evidence>
<dbReference type="RefSeq" id="WP_008258639.1">
    <property type="nucleotide sequence ID" value="NZ_CP048751.1"/>
</dbReference>
<keyword evidence="2" id="KW-0732">Signal</keyword>
<protein>
    <submittedName>
        <fullName evidence="3">PBP1b-binding outer membrane lipoprotein LpoB</fullName>
    </submittedName>
</protein>
<feature type="region of interest" description="Disordered" evidence="1">
    <location>
        <begin position="25"/>
        <end position="89"/>
    </location>
</feature>
<organism evidence="3 8">
    <name type="scientific">Brevundimonas mediterranea</name>
    <dbReference type="NCBI Taxonomy" id="74329"/>
    <lineage>
        <taxon>Bacteria</taxon>
        <taxon>Pseudomonadati</taxon>
        <taxon>Pseudomonadota</taxon>
        <taxon>Alphaproteobacteria</taxon>
        <taxon>Caulobacterales</taxon>
        <taxon>Caulobacteraceae</taxon>
        <taxon>Brevundimonas</taxon>
    </lineage>
</organism>
<dbReference type="Proteomes" id="UP000501325">
    <property type="component" value="Chromosome"/>
</dbReference>
<evidence type="ECO:0000313" key="7">
    <source>
        <dbReference type="Proteomes" id="UP000501325"/>
    </source>
</evidence>
<dbReference type="Proteomes" id="UP000289220">
    <property type="component" value="Unassembled WGS sequence"/>
</dbReference>
<proteinExistence type="predicted"/>
<dbReference type="PROSITE" id="PS51257">
    <property type="entry name" value="PROKAR_LIPOPROTEIN"/>
    <property type="match status" value="1"/>
</dbReference>
<name>A0A6G7EE96_9CAUL</name>
<evidence type="ECO:0000313" key="3">
    <source>
        <dbReference type="EMBL" id="MBB3871737.1"/>
    </source>
</evidence>
<dbReference type="Proteomes" id="UP000532936">
    <property type="component" value="Unassembled WGS sequence"/>
</dbReference>
<feature type="chain" id="PRO_5044632363" evidence="2">
    <location>
        <begin position="20"/>
        <end position="89"/>
    </location>
</feature>